<keyword evidence="3" id="KW-1185">Reference proteome</keyword>
<dbReference type="EMBL" id="MRWD01000013">
    <property type="protein sequence ID" value="ORJ21932.1"/>
    <property type="molecule type" value="Genomic_DNA"/>
</dbReference>
<protein>
    <submittedName>
        <fullName evidence="2">DUF2559 domain-containing protein</fullName>
    </submittedName>
    <submittedName>
        <fullName evidence="1">DUF2559 family protein</fullName>
    </submittedName>
</protein>
<evidence type="ECO:0000313" key="2">
    <source>
        <dbReference type="EMBL" id="ORJ21932.1"/>
    </source>
</evidence>
<reference evidence="2" key="1">
    <citation type="submission" date="2016-12" db="EMBL/GenBank/DDBJ databases">
        <authorList>
            <person name="Le Fleche-Mateos A."/>
        </authorList>
    </citation>
    <scope>NUCLEOTIDE SEQUENCE</scope>
    <source>
        <strain evidence="2">213</strain>
    </source>
</reference>
<reference evidence="2 3" key="2">
    <citation type="journal article" date="2017" name="Int. J. Syst. Evol. Microbiol.">
        <title>Rouxiella badensis sp. nov. and Rouxiella silvae sp. nov. isolated from peat bog soil in Germany and emendation of the genus description.</title>
        <authorList>
            <person name="Le Fleche-Mateos A."/>
            <person name="Kugler J.H."/>
            <person name="Hansen S.H."/>
            <person name="Syldatk C."/>
            <person name="Hausmann R."/>
            <person name="Lomprez F."/>
            <person name="Vandenbogaert M."/>
            <person name="Manuguerra J.C."/>
            <person name="Grimont P.A."/>
        </authorList>
    </citation>
    <scope>NUCLEOTIDE SEQUENCE [LARGE SCALE GENOMIC DNA]</scope>
    <source>
        <strain evidence="2 3">213</strain>
    </source>
</reference>
<reference evidence="1" key="4">
    <citation type="submission" date="2022-09" db="EMBL/GenBank/DDBJ databases">
        <title>Rouxiella aceris sp. nov., isolated from tree sap and emended description of the genus Rhouxiella.</title>
        <authorList>
            <person name="Kim I.S."/>
        </authorList>
    </citation>
    <scope>NUCLEOTIDE SEQUENCE</scope>
    <source>
        <strain evidence="1">SAP-2</strain>
    </source>
</reference>
<dbReference type="AlphaFoldDB" id="A0AA41BXM3"/>
<sequence length="56" mass="6627">MATKMTEKQKEQFYRKRRNHNFQSSAALDGLKTALVELADEQIFARIEALRGHYER</sequence>
<dbReference type="InterPro" id="IPR022541">
    <property type="entry name" value="YhfG"/>
</dbReference>
<dbReference type="Proteomes" id="UP000705283">
    <property type="component" value="Unassembled WGS sequence"/>
</dbReference>
<organism evidence="1 4">
    <name type="scientific">Rouxiella silvae</name>
    <dbReference type="NCBI Taxonomy" id="1646373"/>
    <lineage>
        <taxon>Bacteria</taxon>
        <taxon>Pseudomonadati</taxon>
        <taxon>Pseudomonadota</taxon>
        <taxon>Gammaproteobacteria</taxon>
        <taxon>Enterobacterales</taxon>
        <taxon>Yersiniaceae</taxon>
        <taxon>Rouxiella</taxon>
    </lineage>
</organism>
<proteinExistence type="predicted"/>
<dbReference type="Proteomes" id="UP000192722">
    <property type="component" value="Unassembled WGS sequence"/>
</dbReference>
<comment type="caution">
    <text evidence="1">The sequence shown here is derived from an EMBL/GenBank/DDBJ whole genome shotgun (WGS) entry which is preliminary data.</text>
</comment>
<name>A0AA41BXM3_9GAMM</name>
<dbReference type="Pfam" id="PF10832">
    <property type="entry name" value="YhfG"/>
    <property type="match status" value="1"/>
</dbReference>
<accession>A0AA41BXM3</accession>
<evidence type="ECO:0000313" key="1">
    <source>
        <dbReference type="EMBL" id="MBF6638326.1"/>
    </source>
</evidence>
<evidence type="ECO:0000313" key="4">
    <source>
        <dbReference type="Proteomes" id="UP000705283"/>
    </source>
</evidence>
<dbReference type="RefSeq" id="WP_084982697.1">
    <property type="nucleotide sequence ID" value="NZ_CBCSCF010000015.1"/>
</dbReference>
<dbReference type="EMBL" id="JADMKS010000007">
    <property type="protein sequence ID" value="MBF6638326.1"/>
    <property type="molecule type" value="Genomic_DNA"/>
</dbReference>
<evidence type="ECO:0000313" key="3">
    <source>
        <dbReference type="Proteomes" id="UP000192722"/>
    </source>
</evidence>
<reference evidence="1" key="3">
    <citation type="submission" date="2020-11" db="EMBL/GenBank/DDBJ databases">
        <authorList>
            <person name="Lee S.D."/>
        </authorList>
    </citation>
    <scope>NUCLEOTIDE SEQUENCE</scope>
    <source>
        <strain evidence="1">SAP-2</strain>
    </source>
</reference>
<gene>
    <name evidence="2" type="ORF">BS639_07315</name>
    <name evidence="1" type="ORF">ITX54_16795</name>
</gene>